<dbReference type="PANTHER" id="PTHR30472:SF19">
    <property type="entry name" value="PETROBACTIN IMPORT SYSTEM PERMEASE PROTEIN YCLO"/>
    <property type="match status" value="1"/>
</dbReference>
<dbReference type="SUPFAM" id="SSF81345">
    <property type="entry name" value="ABC transporter involved in vitamin B12 uptake, BtuC"/>
    <property type="match status" value="1"/>
</dbReference>
<feature type="transmembrane region" description="Helical" evidence="8">
    <location>
        <begin position="317"/>
        <end position="338"/>
    </location>
</feature>
<dbReference type="PANTHER" id="PTHR30472">
    <property type="entry name" value="FERRIC ENTEROBACTIN TRANSPORT SYSTEM PERMEASE PROTEIN"/>
    <property type="match status" value="1"/>
</dbReference>
<dbReference type="EMBL" id="JAUTIX010000006">
    <property type="protein sequence ID" value="MDP0399495.1"/>
    <property type="molecule type" value="Genomic_DNA"/>
</dbReference>
<dbReference type="GO" id="GO:0022857">
    <property type="term" value="F:transmembrane transporter activity"/>
    <property type="evidence" value="ECO:0007669"/>
    <property type="project" value="InterPro"/>
</dbReference>
<evidence type="ECO:0000256" key="7">
    <source>
        <dbReference type="ARBA" id="ARBA00023136"/>
    </source>
</evidence>
<keyword evidence="7 8" id="KW-0472">Membrane</keyword>
<feature type="transmembrane region" description="Helical" evidence="8">
    <location>
        <begin position="65"/>
        <end position="87"/>
    </location>
</feature>
<evidence type="ECO:0000256" key="8">
    <source>
        <dbReference type="SAM" id="Phobius"/>
    </source>
</evidence>
<feature type="transmembrane region" description="Helical" evidence="8">
    <location>
        <begin position="155"/>
        <end position="175"/>
    </location>
</feature>
<reference evidence="9" key="1">
    <citation type="submission" date="2023-08" db="EMBL/GenBank/DDBJ databases">
        <title>The draft genome of Tsukamurella strandjordii strain 050030.</title>
        <authorList>
            <person name="Zhao F."/>
            <person name="Feng Y."/>
            <person name="Zong Z."/>
        </authorList>
    </citation>
    <scope>NUCLEOTIDE SEQUENCE</scope>
    <source>
        <strain evidence="9">050030</strain>
    </source>
</reference>
<dbReference type="InterPro" id="IPR000522">
    <property type="entry name" value="ABC_transptr_permease_BtuC"/>
</dbReference>
<feature type="transmembrane region" description="Helical" evidence="8">
    <location>
        <begin position="23"/>
        <end position="44"/>
    </location>
</feature>
<keyword evidence="5 8" id="KW-0812">Transmembrane</keyword>
<dbReference type="Pfam" id="PF01032">
    <property type="entry name" value="FecCD"/>
    <property type="match status" value="1"/>
</dbReference>
<gene>
    <name evidence="9" type="ORF">Q7X28_16335</name>
</gene>
<keyword evidence="6 8" id="KW-1133">Transmembrane helix</keyword>
<proteinExistence type="inferred from homology"/>
<feature type="transmembrane region" description="Helical" evidence="8">
    <location>
        <begin position="201"/>
        <end position="221"/>
    </location>
</feature>
<evidence type="ECO:0000313" key="9">
    <source>
        <dbReference type="EMBL" id="MDP0399495.1"/>
    </source>
</evidence>
<comment type="subcellular location">
    <subcellularLocation>
        <location evidence="1">Cell membrane</location>
        <topology evidence="1">Multi-pass membrane protein</topology>
    </subcellularLocation>
</comment>
<organism evidence="9 10">
    <name type="scientific">Tsukamurella strandjordii</name>
    <dbReference type="NCBI Taxonomy" id="147577"/>
    <lineage>
        <taxon>Bacteria</taxon>
        <taxon>Bacillati</taxon>
        <taxon>Actinomycetota</taxon>
        <taxon>Actinomycetes</taxon>
        <taxon>Mycobacteriales</taxon>
        <taxon>Tsukamurellaceae</taxon>
        <taxon>Tsukamurella</taxon>
    </lineage>
</organism>
<dbReference type="GO" id="GO:0005886">
    <property type="term" value="C:plasma membrane"/>
    <property type="evidence" value="ECO:0007669"/>
    <property type="project" value="UniProtKB-SubCell"/>
</dbReference>
<feature type="transmembrane region" description="Helical" evidence="8">
    <location>
        <begin position="99"/>
        <end position="119"/>
    </location>
</feature>
<evidence type="ECO:0000256" key="2">
    <source>
        <dbReference type="ARBA" id="ARBA00007935"/>
    </source>
</evidence>
<feature type="transmembrane region" description="Helical" evidence="8">
    <location>
        <begin position="131"/>
        <end position="149"/>
    </location>
</feature>
<feature type="transmembrane region" description="Helical" evidence="8">
    <location>
        <begin position="293"/>
        <end position="311"/>
    </location>
</feature>
<name>A0AA90NIW7_9ACTN</name>
<keyword evidence="3" id="KW-0813">Transport</keyword>
<evidence type="ECO:0000256" key="6">
    <source>
        <dbReference type="ARBA" id="ARBA00022989"/>
    </source>
</evidence>
<dbReference type="InterPro" id="IPR037294">
    <property type="entry name" value="ABC_BtuC-like"/>
</dbReference>
<evidence type="ECO:0000256" key="3">
    <source>
        <dbReference type="ARBA" id="ARBA00022448"/>
    </source>
</evidence>
<evidence type="ECO:0000256" key="1">
    <source>
        <dbReference type="ARBA" id="ARBA00004651"/>
    </source>
</evidence>
<evidence type="ECO:0000313" key="10">
    <source>
        <dbReference type="Proteomes" id="UP001178281"/>
    </source>
</evidence>
<dbReference type="Proteomes" id="UP001178281">
    <property type="component" value="Unassembled WGS sequence"/>
</dbReference>
<dbReference type="RefSeq" id="WP_305112105.1">
    <property type="nucleotide sequence ID" value="NZ_JAUTIX010000006.1"/>
</dbReference>
<comment type="similarity">
    <text evidence="2">Belongs to the binding-protein-dependent transport system permease family. FecCD subfamily.</text>
</comment>
<feature type="transmembrane region" description="Helical" evidence="8">
    <location>
        <begin position="251"/>
        <end position="281"/>
    </location>
</feature>
<accession>A0AA90NIW7</accession>
<keyword evidence="10" id="KW-1185">Reference proteome</keyword>
<evidence type="ECO:0000256" key="4">
    <source>
        <dbReference type="ARBA" id="ARBA00022475"/>
    </source>
</evidence>
<protein>
    <submittedName>
        <fullName evidence="9">Iron chelate uptake ABC transporter family permease subunit</fullName>
    </submittedName>
</protein>
<keyword evidence="4" id="KW-1003">Cell membrane</keyword>
<evidence type="ECO:0000256" key="5">
    <source>
        <dbReference type="ARBA" id="ARBA00022692"/>
    </source>
</evidence>
<dbReference type="Gene3D" id="1.10.3470.10">
    <property type="entry name" value="ABC transporter involved in vitamin B12 uptake, BtuC"/>
    <property type="match status" value="1"/>
</dbReference>
<dbReference type="GO" id="GO:0033214">
    <property type="term" value="P:siderophore-iron import into cell"/>
    <property type="evidence" value="ECO:0007669"/>
    <property type="project" value="TreeGrafter"/>
</dbReference>
<sequence length="344" mass="37191">MSPSDTATGAPSLAGSSTGRVGWRARLGIAAAVATLAVALFLLMRTGADDVLRWDFTFGLSFDRRVRTVCAMIIAAFCQGVATVLFHTVTHNRILTPSIIGLDSLYVLIQTVGVFLVGGSFVENSDSVPQFLAQTGAMVLFASILYRWLFSGRFASLFLLLLVGVVLGLAFRAVAEFLQRLLSPTEFDALSIKLFGRLGSVNADLLPIAAVVCVVVAVYAWRRRNVYDVLLLGRDPAIALGVDHRRELTKALMLIALLISVSTALVGPMVFFGFIIATLAYELAGDWHHRATLPMAFLLGVITLAAGQFILQNVFYAAGMLTVIIEFVGGILFLAILFRRRGTM</sequence>
<comment type="caution">
    <text evidence="9">The sequence shown here is derived from an EMBL/GenBank/DDBJ whole genome shotgun (WGS) entry which is preliminary data.</text>
</comment>
<dbReference type="AlphaFoldDB" id="A0AA90NIW7"/>